<dbReference type="InterPro" id="IPR006129">
    <property type="entry name" value="AdhesinB"/>
</dbReference>
<dbReference type="GO" id="GO:0030313">
    <property type="term" value="C:cell envelope"/>
    <property type="evidence" value="ECO:0007669"/>
    <property type="project" value="UniProtKB-SubCell"/>
</dbReference>
<organism evidence="7 8">
    <name type="scientific">Aeromicrobium phragmitis</name>
    <dbReference type="NCBI Taxonomy" id="2478914"/>
    <lineage>
        <taxon>Bacteria</taxon>
        <taxon>Bacillati</taxon>
        <taxon>Actinomycetota</taxon>
        <taxon>Actinomycetes</taxon>
        <taxon>Propionibacteriales</taxon>
        <taxon>Nocardioidaceae</taxon>
        <taxon>Aeromicrobium</taxon>
    </lineage>
</organism>
<evidence type="ECO:0000313" key="8">
    <source>
        <dbReference type="Proteomes" id="UP000282515"/>
    </source>
</evidence>
<proteinExistence type="inferred from homology"/>
<dbReference type="SUPFAM" id="SSF53807">
    <property type="entry name" value="Helical backbone' metal receptor"/>
    <property type="match status" value="1"/>
</dbReference>
<dbReference type="GO" id="GO:0046872">
    <property type="term" value="F:metal ion binding"/>
    <property type="evidence" value="ECO:0007669"/>
    <property type="project" value="UniProtKB-KW"/>
</dbReference>
<dbReference type="GO" id="GO:0007155">
    <property type="term" value="P:cell adhesion"/>
    <property type="evidence" value="ECO:0007669"/>
    <property type="project" value="InterPro"/>
</dbReference>
<keyword evidence="2 5" id="KW-0813">Transport</keyword>
<evidence type="ECO:0000256" key="4">
    <source>
        <dbReference type="ARBA" id="ARBA00022729"/>
    </source>
</evidence>
<evidence type="ECO:0000256" key="2">
    <source>
        <dbReference type="ARBA" id="ARBA00022448"/>
    </source>
</evidence>
<sequence length="298" mass="31887">MPNIRSIGAIVTGAALLAACTPAPAEVDERPYVVATFTVVADMAREIGGDAVRVESLIRPGAEVHGYEPTPGDLRRADAADLLIDNGLGLEAWFGQFTQRLDVPRVVVSRDTDPLPIVDSEHANPHAWMSPREAQRYVDVLEEALIDLAPDAADEIAARADDYRTELSAIETELLDALASLPPERRVLVTCEGAFSYLARDAGLDEVFLWPVNAEQQTTPQGVLAVAQAVEERGVPAVFCESTVSDRTMREIAEEAGTRFAGTLYVDSVSAADGPVPTYLDLLRHDVRTIAAGLGGGA</sequence>
<evidence type="ECO:0000256" key="1">
    <source>
        <dbReference type="ARBA" id="ARBA00004196"/>
    </source>
</evidence>
<dbReference type="AlphaFoldDB" id="A0A3L8PH99"/>
<dbReference type="RefSeq" id="WP_121795596.1">
    <property type="nucleotide sequence ID" value="NZ_RDBF01000018.1"/>
</dbReference>
<evidence type="ECO:0000256" key="6">
    <source>
        <dbReference type="SAM" id="SignalP"/>
    </source>
</evidence>
<evidence type="ECO:0000313" key="7">
    <source>
        <dbReference type="EMBL" id="RLV54545.1"/>
    </source>
</evidence>
<comment type="similarity">
    <text evidence="5">Belongs to the bacterial solute-binding protein 9 family.</text>
</comment>
<dbReference type="GO" id="GO:0030001">
    <property type="term" value="P:metal ion transport"/>
    <property type="evidence" value="ECO:0007669"/>
    <property type="project" value="InterPro"/>
</dbReference>
<dbReference type="PRINTS" id="PR00691">
    <property type="entry name" value="ADHESINB"/>
</dbReference>
<dbReference type="InterPro" id="IPR006128">
    <property type="entry name" value="Lipoprotein_PsaA-like"/>
</dbReference>
<keyword evidence="8" id="KW-1185">Reference proteome</keyword>
<dbReference type="PANTHER" id="PTHR42953:SF1">
    <property type="entry name" value="METAL-BINDING PROTEIN HI_0362-RELATED"/>
    <property type="match status" value="1"/>
</dbReference>
<dbReference type="PANTHER" id="PTHR42953">
    <property type="entry name" value="HIGH-AFFINITY ZINC UPTAKE SYSTEM PROTEIN ZNUA-RELATED"/>
    <property type="match status" value="1"/>
</dbReference>
<dbReference type="Pfam" id="PF01297">
    <property type="entry name" value="ZnuA"/>
    <property type="match status" value="1"/>
</dbReference>
<dbReference type="PRINTS" id="PR00690">
    <property type="entry name" value="ADHESNFAMILY"/>
</dbReference>
<evidence type="ECO:0000256" key="5">
    <source>
        <dbReference type="RuleBase" id="RU003512"/>
    </source>
</evidence>
<comment type="caution">
    <text evidence="7">The sequence shown here is derived from an EMBL/GenBank/DDBJ whole genome shotgun (WGS) entry which is preliminary data.</text>
</comment>
<gene>
    <name evidence="7" type="ORF">D9V41_15975</name>
</gene>
<comment type="subcellular location">
    <subcellularLocation>
        <location evidence="1">Cell envelope</location>
    </subcellularLocation>
</comment>
<dbReference type="EMBL" id="RDBF01000018">
    <property type="protein sequence ID" value="RLV54545.1"/>
    <property type="molecule type" value="Genomic_DNA"/>
</dbReference>
<feature type="chain" id="PRO_5017969951" evidence="6">
    <location>
        <begin position="26"/>
        <end position="298"/>
    </location>
</feature>
<dbReference type="Gene3D" id="3.40.50.1980">
    <property type="entry name" value="Nitrogenase molybdenum iron protein domain"/>
    <property type="match status" value="2"/>
</dbReference>
<feature type="signal peptide" evidence="6">
    <location>
        <begin position="1"/>
        <end position="25"/>
    </location>
</feature>
<reference evidence="7 8" key="1">
    <citation type="submission" date="2018-10" db="EMBL/GenBank/DDBJ databases">
        <title>Aeromicrobium sp. 9W16Y-2 whole genome shotgun sequence.</title>
        <authorList>
            <person name="Li F."/>
        </authorList>
    </citation>
    <scope>NUCLEOTIDE SEQUENCE [LARGE SCALE GENOMIC DNA]</scope>
    <source>
        <strain evidence="7 8">9W16Y-2</strain>
    </source>
</reference>
<dbReference type="PROSITE" id="PS51257">
    <property type="entry name" value="PROKAR_LIPOPROTEIN"/>
    <property type="match status" value="1"/>
</dbReference>
<keyword evidence="3" id="KW-0479">Metal-binding</keyword>
<dbReference type="Proteomes" id="UP000282515">
    <property type="component" value="Unassembled WGS sequence"/>
</dbReference>
<evidence type="ECO:0000256" key="3">
    <source>
        <dbReference type="ARBA" id="ARBA00022723"/>
    </source>
</evidence>
<dbReference type="OrthoDB" id="9810636at2"/>
<dbReference type="InterPro" id="IPR050492">
    <property type="entry name" value="Bact_metal-bind_prot9"/>
</dbReference>
<accession>A0A3L8PH99</accession>
<name>A0A3L8PH99_9ACTN</name>
<keyword evidence="4 6" id="KW-0732">Signal</keyword>
<protein>
    <submittedName>
        <fullName evidence="7">Metal ABC transporter substrate-binding protein</fullName>
    </submittedName>
</protein>
<dbReference type="InterPro" id="IPR006127">
    <property type="entry name" value="ZnuA-like"/>
</dbReference>